<dbReference type="KEGG" id="zga:ZOBELLIA_2006"/>
<dbReference type="CDD" id="cd02199">
    <property type="entry name" value="YjgF_YER057c_UK114_like_1"/>
    <property type="match status" value="1"/>
</dbReference>
<reference evidence="3" key="1">
    <citation type="submission" date="2009-07" db="EMBL/GenBank/DDBJ databases">
        <title>Complete genome sequence of Zobellia galactanivorans Dsij.</title>
        <authorList>
            <consortium name="Genoscope - CEA"/>
        </authorList>
    </citation>
    <scope>NUCLEOTIDE SEQUENCE [LARGE SCALE GENOMIC DNA]</scope>
    <source>
        <strain evidence="3">DSM 12802 / CCUG 47099 / CIP 106680 / NCIMB 13871 / Dsij</strain>
    </source>
</reference>
<dbReference type="GO" id="GO:0016787">
    <property type="term" value="F:hydrolase activity"/>
    <property type="evidence" value="ECO:0007669"/>
    <property type="project" value="UniProtKB-KW"/>
</dbReference>
<sequence length="197" mass="21290">MLRNARNPYIVALRLNSNFMKGLFLVVCISVFTSFNGSAQEETEYNPEAKLLELGIELSKPSAPMANYVNAVRTGNLIFLSGKGPTKANGENITGKLGADLSIEEGYEAARVTGINQISVLKMELGDLKKVKRIVKVRGMVNAVPDFTDQPKVINGYSDLMVAVFGERGKHARAAVGMGSLPGNIAVEIEMVVEVED</sequence>
<keyword evidence="2" id="KW-0378">Hydrolase</keyword>
<evidence type="ECO:0000259" key="1">
    <source>
        <dbReference type="Pfam" id="PF14588"/>
    </source>
</evidence>
<evidence type="ECO:0000313" key="2">
    <source>
        <dbReference type="EMBL" id="CAZ96097.1"/>
    </source>
</evidence>
<dbReference type="HOGENOM" id="CLU_104845_0_0_10"/>
<dbReference type="InterPro" id="IPR013813">
    <property type="entry name" value="Endoribo_LPSP/chorism_mut-like"/>
</dbReference>
<dbReference type="PATRIC" id="fig|63186.3.peg.1976"/>
<keyword evidence="3" id="KW-1185">Reference proteome</keyword>
<dbReference type="InterPro" id="IPR035959">
    <property type="entry name" value="RutC-like_sf"/>
</dbReference>
<dbReference type="STRING" id="63186.ZOBELLIA_2006"/>
<protein>
    <submittedName>
        <fullName evidence="2">Endoribonuclease L-PSP</fullName>
        <ecNumber evidence="2">3.1.-.-</ecNumber>
    </submittedName>
</protein>
<organism evidence="2 3">
    <name type="scientific">Zobellia galactanivorans (strain DSM 12802 / CCUG 47099 / CIP 106680 / NCIMB 13871 / Dsij)</name>
    <dbReference type="NCBI Taxonomy" id="63186"/>
    <lineage>
        <taxon>Bacteria</taxon>
        <taxon>Pseudomonadati</taxon>
        <taxon>Bacteroidota</taxon>
        <taxon>Flavobacteriia</taxon>
        <taxon>Flavobacteriales</taxon>
        <taxon>Flavobacteriaceae</taxon>
        <taxon>Zobellia</taxon>
    </lineage>
</organism>
<dbReference type="Proteomes" id="UP000008898">
    <property type="component" value="Chromosome"/>
</dbReference>
<dbReference type="AlphaFoldDB" id="G0L5B0"/>
<dbReference type="SUPFAM" id="SSF55298">
    <property type="entry name" value="YjgF-like"/>
    <property type="match status" value="1"/>
</dbReference>
<reference evidence="2 3" key="2">
    <citation type="journal article" date="2012" name="Environ. Microbiol.">
        <title>Characterization of the first alginolytic operons in a marine bacterium: from their emergence in marine Flavobacteriia to their independent transfers to marine Proteobacteria and human gut Bacteroides.</title>
        <authorList>
            <person name="Thomas F."/>
            <person name="Barbeyron T."/>
            <person name="Tonon T."/>
            <person name="Genicot S."/>
            <person name="Czjzek M."/>
            <person name="Michel G."/>
        </authorList>
    </citation>
    <scope>NUCLEOTIDE SEQUENCE [LARGE SCALE GENOMIC DNA]</scope>
    <source>
        <strain evidence="3">DSM 12802 / CCUG 47099 / CIP 106680 / NCIMB 13871 / Dsij</strain>
    </source>
</reference>
<dbReference type="Gene3D" id="3.30.1330.40">
    <property type="entry name" value="RutC-like"/>
    <property type="match status" value="1"/>
</dbReference>
<dbReference type="PANTHER" id="PTHR43760:SF1">
    <property type="entry name" value="ENDORIBONUCLEASE L-PSP_CHORISMATE MUTASE-LIKE DOMAIN-CONTAINING PROTEIN"/>
    <property type="match status" value="1"/>
</dbReference>
<proteinExistence type="predicted"/>
<dbReference type="EMBL" id="FP476056">
    <property type="protein sequence ID" value="CAZ96097.1"/>
    <property type="molecule type" value="Genomic_DNA"/>
</dbReference>
<dbReference type="Pfam" id="PF14588">
    <property type="entry name" value="YjgF_endoribonc"/>
    <property type="match status" value="1"/>
</dbReference>
<feature type="domain" description="Endoribonuclease L-PSP/chorismate mutase-like" evidence="1">
    <location>
        <begin position="48"/>
        <end position="184"/>
    </location>
</feature>
<name>G0L5B0_ZOBGA</name>
<gene>
    <name evidence="2" type="ordered locus">zobellia_2006</name>
</gene>
<dbReference type="EC" id="3.1.-.-" evidence="2"/>
<dbReference type="PANTHER" id="PTHR43760">
    <property type="entry name" value="ENDORIBONUCLEASE-RELATED"/>
    <property type="match status" value="1"/>
</dbReference>
<accession>G0L5B0</accession>
<evidence type="ECO:0000313" key="3">
    <source>
        <dbReference type="Proteomes" id="UP000008898"/>
    </source>
</evidence>